<sequence length="160" mass="17625">MLTRALWLTALLTGSISFASAHDVQTEHLRIAHPFATPTPPSVTNGAAYLDIEAYSDSVTLVSVRSPVSESVELHDMQMEGDMMKMRQVNSISVDAGETLTMRPGGGYHIMFMGLQQPLVEGERFPMTLEFAEHGDVEVEVWVQSAEQGSQDADAHHHHH</sequence>
<dbReference type="InterPro" id="IPR036182">
    <property type="entry name" value="PCuAC_sf"/>
</dbReference>
<dbReference type="PANTHER" id="PTHR36302">
    <property type="entry name" value="BLR7088 PROTEIN"/>
    <property type="match status" value="1"/>
</dbReference>
<evidence type="ECO:0000256" key="1">
    <source>
        <dbReference type="SAM" id="SignalP"/>
    </source>
</evidence>
<proteinExistence type="predicted"/>
<gene>
    <name evidence="2" type="ORF">GPL32_06410</name>
</gene>
<feature type="chain" id="PRO_5028871177" evidence="1">
    <location>
        <begin position="22"/>
        <end position="160"/>
    </location>
</feature>
<name>A0A7C9K4F8_9GAMM</name>
<dbReference type="Proteomes" id="UP000480312">
    <property type="component" value="Unassembled WGS sequence"/>
</dbReference>
<protein>
    <submittedName>
        <fullName evidence="2">Copper chaperone PCu(A)C</fullName>
    </submittedName>
</protein>
<dbReference type="RefSeq" id="WP_162218042.1">
    <property type="nucleotide sequence ID" value="NZ_JAAEHK010000006.1"/>
</dbReference>
<dbReference type="PANTHER" id="PTHR36302:SF1">
    <property type="entry name" value="COPPER CHAPERONE PCU(A)C"/>
    <property type="match status" value="1"/>
</dbReference>
<keyword evidence="1" id="KW-0732">Signal</keyword>
<dbReference type="OrthoDB" id="9796962at2"/>
<dbReference type="Gene3D" id="2.60.40.1890">
    <property type="entry name" value="PCu(A)C copper chaperone"/>
    <property type="match status" value="1"/>
</dbReference>
<evidence type="ECO:0000313" key="2">
    <source>
        <dbReference type="EMBL" id="NDL70142.1"/>
    </source>
</evidence>
<comment type="caution">
    <text evidence="2">The sequence shown here is derived from an EMBL/GenBank/DDBJ whole genome shotgun (WGS) entry which is preliminary data.</text>
</comment>
<dbReference type="Pfam" id="PF04314">
    <property type="entry name" value="PCuAC"/>
    <property type="match status" value="1"/>
</dbReference>
<evidence type="ECO:0000313" key="3">
    <source>
        <dbReference type="Proteomes" id="UP000480312"/>
    </source>
</evidence>
<dbReference type="EMBL" id="JAAEHK010000006">
    <property type="protein sequence ID" value="NDL70142.1"/>
    <property type="molecule type" value="Genomic_DNA"/>
</dbReference>
<dbReference type="SUPFAM" id="SSF110087">
    <property type="entry name" value="DR1885-like metal-binding protein"/>
    <property type="match status" value="1"/>
</dbReference>
<organism evidence="2 3">
    <name type="scientific">Vreelandella alkaliphila</name>
    <dbReference type="NCBI Taxonomy" id="272774"/>
    <lineage>
        <taxon>Bacteria</taxon>
        <taxon>Pseudomonadati</taxon>
        <taxon>Pseudomonadota</taxon>
        <taxon>Gammaproteobacteria</taxon>
        <taxon>Oceanospirillales</taxon>
        <taxon>Halomonadaceae</taxon>
        <taxon>Vreelandella</taxon>
    </lineage>
</organism>
<dbReference type="InterPro" id="IPR058248">
    <property type="entry name" value="Lxx211020-like"/>
</dbReference>
<accession>A0A7C9K4F8</accession>
<reference evidence="2 3" key="1">
    <citation type="submission" date="2020-01" db="EMBL/GenBank/DDBJ databases">
        <title>Whole genome sequencing of Halomonas alkaliphila strain LS44.</title>
        <authorList>
            <person name="Kumar S."/>
            <person name="Paul D."/>
            <person name="Shouche Y."/>
            <person name="Suryavanshi M.V."/>
        </authorList>
    </citation>
    <scope>NUCLEOTIDE SEQUENCE [LARGE SCALE GENOMIC DNA]</scope>
    <source>
        <strain evidence="2 3">LS44</strain>
    </source>
</reference>
<dbReference type="AlphaFoldDB" id="A0A7C9K4F8"/>
<feature type="signal peptide" evidence="1">
    <location>
        <begin position="1"/>
        <end position="21"/>
    </location>
</feature>
<dbReference type="InterPro" id="IPR007410">
    <property type="entry name" value="LpqE-like"/>
</dbReference>